<protein>
    <submittedName>
        <fullName evidence="1">Uncharacterized protein</fullName>
    </submittedName>
</protein>
<reference evidence="1" key="2">
    <citation type="submission" date="2020-09" db="EMBL/GenBank/DDBJ databases">
        <authorList>
            <person name="Sun Q."/>
            <person name="Ohkuma M."/>
        </authorList>
    </citation>
    <scope>NUCLEOTIDE SEQUENCE</scope>
    <source>
        <strain evidence="1">JCM 3302</strain>
    </source>
</reference>
<dbReference type="Proteomes" id="UP000641386">
    <property type="component" value="Unassembled WGS sequence"/>
</dbReference>
<evidence type="ECO:0000313" key="1">
    <source>
        <dbReference type="EMBL" id="GHE51452.1"/>
    </source>
</evidence>
<gene>
    <name evidence="1" type="ORF">GCM10014715_00010</name>
</gene>
<dbReference type="EMBL" id="BNBC01000001">
    <property type="protein sequence ID" value="GHE51452.1"/>
    <property type="molecule type" value="Genomic_DNA"/>
</dbReference>
<evidence type="ECO:0000313" key="2">
    <source>
        <dbReference type="Proteomes" id="UP000641386"/>
    </source>
</evidence>
<sequence length="70" mass="6724">MPGSALTVPVGSPGSSAVAVLSGPAGGTGRGRVHHLGRVDFVGFPSFMLSPQVPAARLVGGGRASSTAAP</sequence>
<proteinExistence type="predicted"/>
<keyword evidence="2" id="KW-1185">Reference proteome</keyword>
<accession>A0A918ZG88</accession>
<name>A0A918ZG88_9ACTN</name>
<organism evidence="1 2">
    <name type="scientific">Streptomyces spiralis</name>
    <dbReference type="NCBI Taxonomy" id="66376"/>
    <lineage>
        <taxon>Bacteria</taxon>
        <taxon>Bacillati</taxon>
        <taxon>Actinomycetota</taxon>
        <taxon>Actinomycetes</taxon>
        <taxon>Kitasatosporales</taxon>
        <taxon>Streptomycetaceae</taxon>
        <taxon>Streptomyces</taxon>
    </lineage>
</organism>
<reference evidence="1" key="1">
    <citation type="journal article" date="2014" name="Int. J. Syst. Evol. Microbiol.">
        <title>Complete genome sequence of Corynebacterium casei LMG S-19264T (=DSM 44701T), isolated from a smear-ripened cheese.</title>
        <authorList>
            <consortium name="US DOE Joint Genome Institute (JGI-PGF)"/>
            <person name="Walter F."/>
            <person name="Albersmeier A."/>
            <person name="Kalinowski J."/>
            <person name="Ruckert C."/>
        </authorList>
    </citation>
    <scope>NUCLEOTIDE SEQUENCE</scope>
    <source>
        <strain evidence="1">JCM 3302</strain>
    </source>
</reference>
<dbReference type="AlphaFoldDB" id="A0A918ZG88"/>
<comment type="caution">
    <text evidence="1">The sequence shown here is derived from an EMBL/GenBank/DDBJ whole genome shotgun (WGS) entry which is preliminary data.</text>
</comment>